<dbReference type="InterPro" id="IPR010920">
    <property type="entry name" value="LSM_dom_sf"/>
</dbReference>
<dbReference type="AlphaFoldDB" id="A0A7C5H5R6"/>
<evidence type="ECO:0000256" key="7">
    <source>
        <dbReference type="SAM" id="Phobius"/>
    </source>
</evidence>
<dbReference type="PANTHER" id="PTHR30566">
    <property type="entry name" value="YNAI-RELATED MECHANOSENSITIVE ION CHANNEL"/>
    <property type="match status" value="1"/>
</dbReference>
<comment type="caution">
    <text evidence="9">The sequence shown here is derived from an EMBL/GenBank/DDBJ whole genome shotgun (WGS) entry which is preliminary data.</text>
</comment>
<dbReference type="GO" id="GO:0005886">
    <property type="term" value="C:plasma membrane"/>
    <property type="evidence" value="ECO:0007669"/>
    <property type="project" value="UniProtKB-SubCell"/>
</dbReference>
<feature type="transmembrane region" description="Helical" evidence="7">
    <location>
        <begin position="60"/>
        <end position="81"/>
    </location>
</feature>
<name>A0A7C5H5R6_UNCW3</name>
<dbReference type="Gene3D" id="3.30.70.100">
    <property type="match status" value="1"/>
</dbReference>
<evidence type="ECO:0000256" key="3">
    <source>
        <dbReference type="ARBA" id="ARBA00022475"/>
    </source>
</evidence>
<dbReference type="Gene3D" id="1.10.287.1260">
    <property type="match status" value="1"/>
</dbReference>
<dbReference type="SUPFAM" id="SSF82861">
    <property type="entry name" value="Mechanosensitive channel protein MscS (YggB), transmembrane region"/>
    <property type="match status" value="1"/>
</dbReference>
<protein>
    <submittedName>
        <fullName evidence="9">Mechanosensitive ion channel family protein</fullName>
    </submittedName>
</protein>
<dbReference type="GO" id="GO:0055085">
    <property type="term" value="P:transmembrane transport"/>
    <property type="evidence" value="ECO:0007669"/>
    <property type="project" value="InterPro"/>
</dbReference>
<organism evidence="9">
    <name type="scientific">candidate division WOR-3 bacterium</name>
    <dbReference type="NCBI Taxonomy" id="2052148"/>
    <lineage>
        <taxon>Bacteria</taxon>
        <taxon>Bacteria division WOR-3</taxon>
    </lineage>
</organism>
<keyword evidence="4 7" id="KW-0812">Transmembrane</keyword>
<evidence type="ECO:0000256" key="1">
    <source>
        <dbReference type="ARBA" id="ARBA00004651"/>
    </source>
</evidence>
<evidence type="ECO:0000256" key="2">
    <source>
        <dbReference type="ARBA" id="ARBA00008017"/>
    </source>
</evidence>
<dbReference type="Proteomes" id="UP000886110">
    <property type="component" value="Unassembled WGS sequence"/>
</dbReference>
<evidence type="ECO:0000313" key="9">
    <source>
        <dbReference type="EMBL" id="HHE04707.1"/>
    </source>
</evidence>
<comment type="similarity">
    <text evidence="2">Belongs to the MscS (TC 1.A.23) family.</text>
</comment>
<accession>A0A7C5H5R6</accession>
<reference evidence="9" key="1">
    <citation type="journal article" date="2020" name="mSystems">
        <title>Genome- and Community-Level Interaction Insights into Carbon Utilization and Element Cycling Functions of Hydrothermarchaeota in Hydrothermal Sediment.</title>
        <authorList>
            <person name="Zhou Z."/>
            <person name="Liu Y."/>
            <person name="Xu W."/>
            <person name="Pan J."/>
            <person name="Luo Z.H."/>
            <person name="Li M."/>
        </authorList>
    </citation>
    <scope>NUCLEOTIDE SEQUENCE [LARGE SCALE GENOMIC DNA]</scope>
    <source>
        <strain evidence="9">HyVt-74</strain>
    </source>
</reference>
<proteinExistence type="inferred from homology"/>
<dbReference type="InterPro" id="IPR011014">
    <property type="entry name" value="MscS_channel_TM-2"/>
</dbReference>
<dbReference type="InterPro" id="IPR023408">
    <property type="entry name" value="MscS_beta-dom_sf"/>
</dbReference>
<comment type="subcellular location">
    <subcellularLocation>
        <location evidence="1">Cell membrane</location>
        <topology evidence="1">Multi-pass membrane protein</topology>
    </subcellularLocation>
</comment>
<feature type="domain" description="Mechanosensitive ion channel MscS" evidence="8">
    <location>
        <begin position="101"/>
        <end position="176"/>
    </location>
</feature>
<feature type="transmembrane region" description="Helical" evidence="7">
    <location>
        <begin position="87"/>
        <end position="114"/>
    </location>
</feature>
<evidence type="ECO:0000256" key="4">
    <source>
        <dbReference type="ARBA" id="ARBA00022692"/>
    </source>
</evidence>
<keyword evidence="6 7" id="KW-0472">Membrane</keyword>
<evidence type="ECO:0000256" key="5">
    <source>
        <dbReference type="ARBA" id="ARBA00022989"/>
    </source>
</evidence>
<dbReference type="SUPFAM" id="SSF82689">
    <property type="entry name" value="Mechanosensitive channel protein MscS (YggB), C-terminal domain"/>
    <property type="match status" value="1"/>
</dbReference>
<dbReference type="InterPro" id="IPR011066">
    <property type="entry name" value="MscS_channel_C_sf"/>
</dbReference>
<dbReference type="PANTHER" id="PTHR30566:SF5">
    <property type="entry name" value="MECHANOSENSITIVE ION CHANNEL PROTEIN 1, MITOCHONDRIAL-RELATED"/>
    <property type="match status" value="1"/>
</dbReference>
<keyword evidence="3" id="KW-1003">Cell membrane</keyword>
<dbReference type="EMBL" id="DRTB01000102">
    <property type="protein sequence ID" value="HHE04707.1"/>
    <property type="molecule type" value="Genomic_DNA"/>
</dbReference>
<feature type="transmembrane region" description="Helical" evidence="7">
    <location>
        <begin position="23"/>
        <end position="44"/>
    </location>
</feature>
<keyword evidence="5 7" id="KW-1133">Transmembrane helix</keyword>
<evidence type="ECO:0000259" key="8">
    <source>
        <dbReference type="Pfam" id="PF00924"/>
    </source>
</evidence>
<sequence length="303" mass="35491">MKNELSQIFKTNILSQPTVQHKLIFTISLIAFFIVFHRLILFLLKKSEKDSMTRYKIRKFSAYTLSFITIITILFVWAASFSQLATIIGLLSAGLAIALKDIIVDSIGWLFIILRRPFFLGDRIEIGDAKGDVVDIRMFQFSLLEVGKWVEADQSTGRIIHVPNRLIFTHHLTNYNNGFGFIWNEIPVLITFESNWKKAKRILQEIANEHSFNFTEEAKEVLKKKMARFMIYYRHLDPKVYTTVKDSGVLLTIRYLCRPKRRRISEEEIWEAILEAFSKEPDIELAYPTYRVYSDFLEGRDET</sequence>
<dbReference type="Gene3D" id="2.30.30.60">
    <property type="match status" value="1"/>
</dbReference>
<dbReference type="SUPFAM" id="SSF50182">
    <property type="entry name" value="Sm-like ribonucleoproteins"/>
    <property type="match status" value="1"/>
</dbReference>
<evidence type="ECO:0000256" key="6">
    <source>
        <dbReference type="ARBA" id="ARBA00023136"/>
    </source>
</evidence>
<dbReference type="Pfam" id="PF00924">
    <property type="entry name" value="MS_channel_2nd"/>
    <property type="match status" value="1"/>
</dbReference>
<gene>
    <name evidence="9" type="ORF">ENL19_01435</name>
</gene>
<dbReference type="InterPro" id="IPR006685">
    <property type="entry name" value="MscS_channel_2nd"/>
</dbReference>